<gene>
    <name evidence="5" type="ORF">SAMN02745129_1305</name>
</gene>
<keyword evidence="6" id="KW-1185">Reference proteome</keyword>
<dbReference type="AlphaFoldDB" id="A0A1M5P6E4"/>
<dbReference type="PANTHER" id="PTHR28620">
    <property type="entry name" value="CENTROMERE PROTEIN V"/>
    <property type="match status" value="1"/>
</dbReference>
<name>A0A1M5P6E4_9GAMM</name>
<dbReference type="SUPFAM" id="SSF51316">
    <property type="entry name" value="Mss4-like"/>
    <property type="match status" value="1"/>
</dbReference>
<dbReference type="OrthoDB" id="9805575at2"/>
<evidence type="ECO:0000256" key="1">
    <source>
        <dbReference type="ARBA" id="ARBA00005495"/>
    </source>
</evidence>
<feature type="domain" description="CENP-V/GFA" evidence="4">
    <location>
        <begin position="22"/>
        <end position="138"/>
    </location>
</feature>
<dbReference type="PANTHER" id="PTHR28620:SF1">
    <property type="entry name" value="CENP-V_GFA DOMAIN-CONTAINING PROTEIN"/>
    <property type="match status" value="1"/>
</dbReference>
<comment type="similarity">
    <text evidence="1">Belongs to the Gfa family.</text>
</comment>
<dbReference type="Gene3D" id="2.170.150.70">
    <property type="match status" value="1"/>
</dbReference>
<dbReference type="Proteomes" id="UP000184268">
    <property type="component" value="Unassembled WGS sequence"/>
</dbReference>
<keyword evidence="2" id="KW-0479">Metal-binding</keyword>
<evidence type="ECO:0000256" key="3">
    <source>
        <dbReference type="ARBA" id="ARBA00022833"/>
    </source>
</evidence>
<evidence type="ECO:0000313" key="6">
    <source>
        <dbReference type="Proteomes" id="UP000184268"/>
    </source>
</evidence>
<dbReference type="RefSeq" id="WP_067658702.1">
    <property type="nucleotide sequence ID" value="NZ_FQXG01000001.1"/>
</dbReference>
<proteinExistence type="inferred from homology"/>
<keyword evidence="3" id="KW-0862">Zinc</keyword>
<evidence type="ECO:0000256" key="2">
    <source>
        <dbReference type="ARBA" id="ARBA00022723"/>
    </source>
</evidence>
<dbReference type="PROSITE" id="PS51891">
    <property type="entry name" value="CENP_V_GFA"/>
    <property type="match status" value="1"/>
</dbReference>
<reference evidence="5 6" key="1">
    <citation type="submission" date="2016-11" db="EMBL/GenBank/DDBJ databases">
        <authorList>
            <person name="Jaros S."/>
            <person name="Januszkiewicz K."/>
            <person name="Wedrychowicz H."/>
        </authorList>
    </citation>
    <scope>NUCLEOTIDE SEQUENCE [LARGE SCALE GENOMIC DNA]</scope>
    <source>
        <strain evidence="5 6">DSM 16917</strain>
    </source>
</reference>
<accession>A0A1M5P6E4</accession>
<dbReference type="InterPro" id="IPR011057">
    <property type="entry name" value="Mss4-like_sf"/>
</dbReference>
<dbReference type="GO" id="GO:0046872">
    <property type="term" value="F:metal ion binding"/>
    <property type="evidence" value="ECO:0007669"/>
    <property type="project" value="UniProtKB-KW"/>
</dbReference>
<dbReference type="InterPro" id="IPR052355">
    <property type="entry name" value="CENP-V-like"/>
</dbReference>
<dbReference type="InterPro" id="IPR006913">
    <property type="entry name" value="CENP-V/GFA"/>
</dbReference>
<dbReference type="GO" id="GO:0016846">
    <property type="term" value="F:carbon-sulfur lyase activity"/>
    <property type="evidence" value="ECO:0007669"/>
    <property type="project" value="InterPro"/>
</dbReference>
<evidence type="ECO:0000259" key="4">
    <source>
        <dbReference type="PROSITE" id="PS51891"/>
    </source>
</evidence>
<evidence type="ECO:0000313" key="5">
    <source>
        <dbReference type="EMBL" id="SHG97332.1"/>
    </source>
</evidence>
<dbReference type="EMBL" id="FQXG01000001">
    <property type="protein sequence ID" value="SHG97332.1"/>
    <property type="molecule type" value="Genomic_DNA"/>
</dbReference>
<protein>
    <submittedName>
        <fullName evidence="5">Uncharacterized conserved protein</fullName>
    </submittedName>
</protein>
<organism evidence="5 6">
    <name type="scientific">Ferrimonas marina</name>
    <dbReference type="NCBI Taxonomy" id="299255"/>
    <lineage>
        <taxon>Bacteria</taxon>
        <taxon>Pseudomonadati</taxon>
        <taxon>Pseudomonadota</taxon>
        <taxon>Gammaproteobacteria</taxon>
        <taxon>Alteromonadales</taxon>
        <taxon>Ferrimonadaceae</taxon>
        <taxon>Ferrimonas</taxon>
    </lineage>
</organism>
<sequence>MAVSYRNSQKPLVDQIEVQAEHPGQCHCGRVRFRVRLPQGLVDPRRCNCSMCRRRGAVVASVALEDFILEQGTESLSLYQFNTHTAKHYFCSHCGIYTHHQRRSNPKLYAFNIACLEGIDPLILRNVPVLDGEDHPCDIGQ</sequence>
<dbReference type="Pfam" id="PF04828">
    <property type="entry name" value="GFA"/>
    <property type="match status" value="1"/>
</dbReference>
<dbReference type="STRING" id="299255.SAMN02745129_1305"/>